<gene>
    <name evidence="2" type="ORF">SAMN05192589_101497</name>
</gene>
<dbReference type="AlphaFoldDB" id="A0A1G6JW49"/>
<protein>
    <submittedName>
        <fullName evidence="2">Negative transcriptional regulator, PaiB family</fullName>
    </submittedName>
</protein>
<evidence type="ECO:0000256" key="1">
    <source>
        <dbReference type="SAM" id="MobiDB-lite"/>
    </source>
</evidence>
<feature type="region of interest" description="Disordered" evidence="1">
    <location>
        <begin position="186"/>
        <end position="207"/>
    </location>
</feature>
<feature type="compositionally biased region" description="Basic and acidic residues" evidence="1">
    <location>
        <begin position="195"/>
        <end position="207"/>
    </location>
</feature>
<dbReference type="PANTHER" id="PTHR35802">
    <property type="entry name" value="PROTEASE SYNTHASE AND SPORULATION PROTEIN PAI 2"/>
    <property type="match status" value="1"/>
</dbReference>
<proteinExistence type="predicted"/>
<name>A0A1G6JW49_9BURK</name>
<dbReference type="EMBL" id="FMZC01000001">
    <property type="protein sequence ID" value="SDC22937.1"/>
    <property type="molecule type" value="Genomic_DNA"/>
</dbReference>
<organism evidence="2 3">
    <name type="scientific">Paracidovorax valerianellae</name>
    <dbReference type="NCBI Taxonomy" id="187868"/>
    <lineage>
        <taxon>Bacteria</taxon>
        <taxon>Pseudomonadati</taxon>
        <taxon>Pseudomonadota</taxon>
        <taxon>Betaproteobacteria</taxon>
        <taxon>Burkholderiales</taxon>
        <taxon>Comamonadaceae</taxon>
        <taxon>Paracidovorax</taxon>
    </lineage>
</organism>
<dbReference type="PANTHER" id="PTHR35802:SF1">
    <property type="entry name" value="PROTEASE SYNTHASE AND SPORULATION PROTEIN PAI 2"/>
    <property type="match status" value="1"/>
</dbReference>
<accession>A0A1G6JW49</accession>
<dbReference type="Proteomes" id="UP000198781">
    <property type="component" value="Unassembled WGS sequence"/>
</dbReference>
<evidence type="ECO:0000313" key="2">
    <source>
        <dbReference type="EMBL" id="SDC22937.1"/>
    </source>
</evidence>
<dbReference type="Pfam" id="PF04299">
    <property type="entry name" value="FMN_bind_2"/>
    <property type="match status" value="1"/>
</dbReference>
<dbReference type="STRING" id="187868.SAMN05192589_101497"/>
<dbReference type="SUPFAM" id="SSF50475">
    <property type="entry name" value="FMN-binding split barrel"/>
    <property type="match status" value="1"/>
</dbReference>
<keyword evidence="3" id="KW-1185">Reference proteome</keyword>
<dbReference type="InterPro" id="IPR007396">
    <property type="entry name" value="TR_PAI2-type"/>
</dbReference>
<sequence>MYIPPHFAETRPEPLHRLLREYPLGTLVTHGPDGLDADHLPFEFDPAVGEHGQLSAHVARANPLWQRCPTGTPVMVVFQGPQAYISPNWYPSKHESHRMVPTWNYEVVHAHGVLTVHDDERFVRRLVARLTRQHEAAEPRPWKMGDSAPDFINAMLQNIVGIEIAITSLVGKSKLSQNREPRDLAGAADTLQARGHGDLAARMRPDA</sequence>
<dbReference type="Gene3D" id="2.30.110.10">
    <property type="entry name" value="Electron Transport, Fmn-binding Protein, Chain A"/>
    <property type="match status" value="1"/>
</dbReference>
<dbReference type="InterPro" id="IPR012349">
    <property type="entry name" value="Split_barrel_FMN-bd"/>
</dbReference>
<evidence type="ECO:0000313" key="3">
    <source>
        <dbReference type="Proteomes" id="UP000198781"/>
    </source>
</evidence>
<dbReference type="PIRSF" id="PIRSF010372">
    <property type="entry name" value="PaiB"/>
    <property type="match status" value="1"/>
</dbReference>
<dbReference type="RefSeq" id="WP_092739896.1">
    <property type="nucleotide sequence ID" value="NZ_FMZC01000001.1"/>
</dbReference>
<reference evidence="2 3" key="1">
    <citation type="submission" date="2016-10" db="EMBL/GenBank/DDBJ databases">
        <authorList>
            <person name="de Groot N.N."/>
        </authorList>
    </citation>
    <scope>NUCLEOTIDE SEQUENCE [LARGE SCALE GENOMIC DNA]</scope>
    <source>
        <strain evidence="2 3">DSM 16619</strain>
    </source>
</reference>
<dbReference type="OrthoDB" id="9794948at2"/>